<sequence length="164" mass="18727">MDAVVQWVCTSWTKKSRGGAEAARRNAAPIAFPLPALTAPFTHVVRMGEETGFEPRCEAWEGEREKAPSPLDSTVRLDVAEDRLRVKLETTQFGRRSGRPRRPPAYRLARGEWLRWQVNYRFTGFRSGNWHYRLDTLNVAYGPVTPELFLGTPTHAIDELGFLR</sequence>
<reference evidence="2" key="1">
    <citation type="journal article" date="2019" name="Int. J. Syst. Evol. Microbiol.">
        <title>The Global Catalogue of Microorganisms (GCM) 10K type strain sequencing project: providing services to taxonomists for standard genome sequencing and annotation.</title>
        <authorList>
            <consortium name="The Broad Institute Genomics Platform"/>
            <consortium name="The Broad Institute Genome Sequencing Center for Infectious Disease"/>
            <person name="Wu L."/>
            <person name="Ma J."/>
        </authorList>
    </citation>
    <scope>NUCLEOTIDE SEQUENCE [LARGE SCALE GENOMIC DNA]</scope>
    <source>
        <strain evidence="2">CGMCC 4.7682</strain>
    </source>
</reference>
<comment type="caution">
    <text evidence="1">The sequence shown here is derived from an EMBL/GenBank/DDBJ whole genome shotgun (WGS) entry which is preliminary data.</text>
</comment>
<protein>
    <submittedName>
        <fullName evidence="1">Uncharacterized protein</fullName>
    </submittedName>
</protein>
<accession>A0ABV7QSK3</accession>
<dbReference type="RefSeq" id="WP_354739518.1">
    <property type="nucleotide sequence ID" value="NZ_JBHMAY010000052.1"/>
</dbReference>
<name>A0ABV7QSK3_9PSEU</name>
<evidence type="ECO:0000313" key="1">
    <source>
        <dbReference type="EMBL" id="MFC3514959.1"/>
    </source>
</evidence>
<dbReference type="Proteomes" id="UP001595764">
    <property type="component" value="Unassembled WGS sequence"/>
</dbReference>
<keyword evidence="2" id="KW-1185">Reference proteome</keyword>
<gene>
    <name evidence="1" type="ORF">ACFORO_32620</name>
</gene>
<proteinExistence type="predicted"/>
<evidence type="ECO:0000313" key="2">
    <source>
        <dbReference type="Proteomes" id="UP001595764"/>
    </source>
</evidence>
<organism evidence="1 2">
    <name type="scientific">Amycolatopsis halotolerans</name>
    <dbReference type="NCBI Taxonomy" id="330083"/>
    <lineage>
        <taxon>Bacteria</taxon>
        <taxon>Bacillati</taxon>
        <taxon>Actinomycetota</taxon>
        <taxon>Actinomycetes</taxon>
        <taxon>Pseudonocardiales</taxon>
        <taxon>Pseudonocardiaceae</taxon>
        <taxon>Amycolatopsis</taxon>
    </lineage>
</organism>
<dbReference type="EMBL" id="JBHRWI010000043">
    <property type="protein sequence ID" value="MFC3514959.1"/>
    <property type="molecule type" value="Genomic_DNA"/>
</dbReference>